<evidence type="ECO:0000256" key="1">
    <source>
        <dbReference type="SAM" id="MobiDB-lite"/>
    </source>
</evidence>
<organism evidence="3 4">
    <name type="scientific">Nonomuraea purpurea</name>
    <dbReference type="NCBI Taxonomy" id="1849276"/>
    <lineage>
        <taxon>Bacteria</taxon>
        <taxon>Bacillati</taxon>
        <taxon>Actinomycetota</taxon>
        <taxon>Actinomycetes</taxon>
        <taxon>Streptosporangiales</taxon>
        <taxon>Streptosporangiaceae</taxon>
        <taxon>Nonomuraea</taxon>
    </lineage>
</organism>
<evidence type="ECO:0000313" key="3">
    <source>
        <dbReference type="EMBL" id="MFC4011392.1"/>
    </source>
</evidence>
<keyword evidence="2" id="KW-0812">Transmembrane</keyword>
<gene>
    <name evidence="3" type="ORF">ACFOY2_29475</name>
</gene>
<reference evidence="4" key="1">
    <citation type="journal article" date="2019" name="Int. J. Syst. Evol. Microbiol.">
        <title>The Global Catalogue of Microorganisms (GCM) 10K type strain sequencing project: providing services to taxonomists for standard genome sequencing and annotation.</title>
        <authorList>
            <consortium name="The Broad Institute Genomics Platform"/>
            <consortium name="The Broad Institute Genome Sequencing Center for Infectious Disease"/>
            <person name="Wu L."/>
            <person name="Ma J."/>
        </authorList>
    </citation>
    <scope>NUCLEOTIDE SEQUENCE [LARGE SCALE GENOMIC DNA]</scope>
    <source>
        <strain evidence="4">TBRC 1276</strain>
    </source>
</reference>
<dbReference type="Proteomes" id="UP001595851">
    <property type="component" value="Unassembled WGS sequence"/>
</dbReference>
<keyword evidence="4" id="KW-1185">Reference proteome</keyword>
<evidence type="ECO:0000313" key="4">
    <source>
        <dbReference type="Proteomes" id="UP001595851"/>
    </source>
</evidence>
<feature type="compositionally biased region" description="Pro residues" evidence="1">
    <location>
        <begin position="83"/>
        <end position="93"/>
    </location>
</feature>
<evidence type="ECO:0000256" key="2">
    <source>
        <dbReference type="SAM" id="Phobius"/>
    </source>
</evidence>
<keyword evidence="2" id="KW-1133">Transmembrane helix</keyword>
<dbReference type="EMBL" id="JBHSBI010000016">
    <property type="protein sequence ID" value="MFC4011392.1"/>
    <property type="molecule type" value="Genomic_DNA"/>
</dbReference>
<comment type="caution">
    <text evidence="3">The sequence shown here is derived from an EMBL/GenBank/DDBJ whole genome shotgun (WGS) entry which is preliminary data.</text>
</comment>
<proteinExistence type="predicted"/>
<name>A0ABV8GFF0_9ACTN</name>
<feature type="transmembrane region" description="Helical" evidence="2">
    <location>
        <begin position="15"/>
        <end position="41"/>
    </location>
</feature>
<keyword evidence="2" id="KW-0472">Membrane</keyword>
<sequence>MQPTHPQAPQQRNNIALIVTLVAGIVVLLLGAGGIGAYVYLSQPGPAPTLALQSTVPTEPPSAFPSNPPSTPPSDPATTAPPSYEPSPTPTSPRPSTSSRVEAGSPLTHTEFKDWNFSLGGVKLSADKVAGWTYNSCDPVDAEGVLADNDCERAVQIAYSAKNGHVKAILIMASFPSEQDAKNTAARLKKLGSDRAVTWKRDYGHRNFAYGKILSTYAKKYVVITIVTTDKTGKADAAKYLVYLHTDPAGYLIRRDLTVTS</sequence>
<accession>A0ABV8GFF0</accession>
<dbReference type="RefSeq" id="WP_379531350.1">
    <property type="nucleotide sequence ID" value="NZ_JBHSBI010000016.1"/>
</dbReference>
<protein>
    <submittedName>
        <fullName evidence="3">Uncharacterized protein</fullName>
    </submittedName>
</protein>
<feature type="compositionally biased region" description="Pro residues" evidence="1">
    <location>
        <begin position="58"/>
        <end position="75"/>
    </location>
</feature>
<feature type="region of interest" description="Disordered" evidence="1">
    <location>
        <begin position="51"/>
        <end position="103"/>
    </location>
</feature>